<gene>
    <name evidence="1" type="ORF">D0894_24170</name>
</gene>
<dbReference type="RefSeq" id="WP_119371569.1">
    <property type="nucleotide sequence ID" value="NZ_QWLL01000054.1"/>
</dbReference>
<protein>
    <submittedName>
        <fullName evidence="1">Uncharacterized protein</fullName>
    </submittedName>
</protein>
<evidence type="ECO:0000313" key="2">
    <source>
        <dbReference type="Proteomes" id="UP000265875"/>
    </source>
</evidence>
<accession>A0A399M0W6</accession>
<dbReference type="Proteomes" id="UP000265875">
    <property type="component" value="Unassembled WGS sequence"/>
</dbReference>
<proteinExistence type="predicted"/>
<organism evidence="1 2">
    <name type="scientific">Pseudomonas monteilii</name>
    <dbReference type="NCBI Taxonomy" id="76759"/>
    <lineage>
        <taxon>Bacteria</taxon>
        <taxon>Pseudomonadati</taxon>
        <taxon>Pseudomonadota</taxon>
        <taxon>Gammaproteobacteria</taxon>
        <taxon>Pseudomonadales</taxon>
        <taxon>Pseudomonadaceae</taxon>
        <taxon>Pseudomonas</taxon>
    </lineage>
</organism>
<comment type="caution">
    <text evidence="1">The sequence shown here is derived from an EMBL/GenBank/DDBJ whole genome shotgun (WGS) entry which is preliminary data.</text>
</comment>
<sequence length="207" mass="23561">MQQHEAVVVGASLVSFIPGVSLEQRQAVKLASLWAETVTLQDMAKATQQEQYDYYRKKLMYLGWDAKSAEEAHWPDPQRPRIVDQALSKIDAVAGAQHSRSMALAFEALKRNGKPLLHFESRSRARAQFKLLSCAPFSGNYVDIVVYHEAGNTAVFSNGFLFRERRNMHVAAELVRFNTRLFNQERRSGVERALVKIALKEIHEMEV</sequence>
<name>A0A399M0W6_9PSED</name>
<dbReference type="EMBL" id="QWLL01000054">
    <property type="protein sequence ID" value="RII74957.1"/>
    <property type="molecule type" value="Genomic_DNA"/>
</dbReference>
<reference evidence="1 2" key="1">
    <citation type="submission" date="2018-08" db="EMBL/GenBank/DDBJ databases">
        <title>Draft genome sequence of the cyanotroph, Pseudomonas monteilii BCN3.</title>
        <authorList>
            <person name="Jones L.B."/>
            <person name="Kunz D.A."/>
        </authorList>
    </citation>
    <scope>NUCLEOTIDE SEQUENCE [LARGE SCALE GENOMIC DNA]</scope>
    <source>
        <strain evidence="1 2">BCN3</strain>
    </source>
</reference>
<dbReference type="AlphaFoldDB" id="A0A399M0W6"/>
<evidence type="ECO:0000313" key="1">
    <source>
        <dbReference type="EMBL" id="RII74957.1"/>
    </source>
</evidence>